<feature type="transmembrane region" description="Helical" evidence="2">
    <location>
        <begin position="128"/>
        <end position="152"/>
    </location>
</feature>
<gene>
    <name evidence="3" type="ORF">DXC51_28260</name>
</gene>
<feature type="transmembrane region" description="Helical" evidence="2">
    <location>
        <begin position="343"/>
        <end position="367"/>
    </location>
</feature>
<accession>A0A3E3HUY8</accession>
<feature type="transmembrane region" description="Helical" evidence="2">
    <location>
        <begin position="96"/>
        <end position="116"/>
    </location>
</feature>
<dbReference type="Pfam" id="PF19484">
    <property type="entry name" value="DUF6020"/>
    <property type="match status" value="1"/>
</dbReference>
<evidence type="ECO:0000313" key="3">
    <source>
        <dbReference type="EMBL" id="RGE55648.1"/>
    </source>
</evidence>
<comment type="caution">
    <text evidence="3">The sequence shown here is derived from an EMBL/GenBank/DDBJ whole genome shotgun (WGS) entry which is preliminary data.</text>
</comment>
<feature type="transmembrane region" description="Helical" evidence="2">
    <location>
        <begin position="311"/>
        <end position="331"/>
    </location>
</feature>
<dbReference type="AlphaFoldDB" id="A0A3E3HUY8"/>
<feature type="region of interest" description="Disordered" evidence="1">
    <location>
        <begin position="633"/>
        <end position="660"/>
    </location>
</feature>
<feature type="transmembrane region" description="Helical" evidence="2">
    <location>
        <begin position="585"/>
        <end position="605"/>
    </location>
</feature>
<sequence length="660" mass="73589">MREQGGGISKAWFGFGKGLCMNSVKERLPFLLEGYLAAFALANIGGIATTNIITLVLFLLCFQFFKYAAGRERECALSEDGKKLVHGRSAGKRRTAALVLGIFYTFCYVAAAHGELTGTLENGLFRLIYLGLTAAGLFLLFFRGCGFLFLLLEKRSERIRRIVEGNAKKAGTGQADGVKNSGQPFWLIFLLLLACWFPWFLYDFPGVMTPDSLSQFSQAGGLIGYSNHHPFVHTLLIQLFTSLGNAVFHDVYAGIACYTVFQMIAMALIVTYGLQVLFRRGAGKKLCFCFLLFYALVPYNGIFAVTMWKDILFSGLFLLFVLSVYQLLPLCCEGRRFGERPGLLVLFGISGVLVCLMRSNGLYAFVFSMPFLVYAFRRHWKIILPLQVLVLAVVFLVKGPVMEAFDVAQPAFSESLSIPAQQIARVVYEGRELSGEQKELLGKTVEYSAIADYYQPELSDPVKALIQYGHPEYLEAHKGEYLRLWVQLGLKYPLDYWNAFVDQTKGYWFPDAPGLLTNEGISPNELGLSWQPVLRGQAVTKIVEILSKLYTIFPLYGLLYSIGAFTWAAVFLFANCLLNGKKENWILYLPFFAILLTLCAATPVASDVRYAYSLILSMPLLIHAGLEIAGPGPGANAQKADRKENSRKKSPFQKISVPKK</sequence>
<evidence type="ECO:0008006" key="5">
    <source>
        <dbReference type="Google" id="ProtNLM"/>
    </source>
</evidence>
<protein>
    <recommendedName>
        <fullName evidence="5">Glycosyltransferase RgtA/B/C/D-like domain-containing protein</fullName>
    </recommendedName>
</protein>
<keyword evidence="4" id="KW-1185">Reference proteome</keyword>
<proteinExistence type="predicted"/>
<feature type="transmembrane region" description="Helical" evidence="2">
    <location>
        <begin position="379"/>
        <end position="397"/>
    </location>
</feature>
<keyword evidence="2" id="KW-1133">Transmembrane helix</keyword>
<keyword evidence="2" id="KW-0812">Transmembrane</keyword>
<keyword evidence="2" id="KW-0472">Membrane</keyword>
<reference evidence="3" key="1">
    <citation type="submission" date="2018-08" db="EMBL/GenBank/DDBJ databases">
        <title>A genome reference for cultivated species of the human gut microbiota.</title>
        <authorList>
            <person name="Zou Y."/>
            <person name="Xue W."/>
            <person name="Luo G."/>
        </authorList>
    </citation>
    <scope>NUCLEOTIDE SEQUENCE [LARGE SCALE GENOMIC DNA]</scope>
    <source>
        <strain evidence="3">TF05-5AC</strain>
    </source>
</reference>
<feature type="transmembrane region" description="Helical" evidence="2">
    <location>
        <begin position="35"/>
        <end position="62"/>
    </location>
</feature>
<dbReference type="EMBL" id="QVLV01000040">
    <property type="protein sequence ID" value="RGE55648.1"/>
    <property type="molecule type" value="Genomic_DNA"/>
</dbReference>
<dbReference type="Proteomes" id="UP000260812">
    <property type="component" value="Unassembled WGS sequence"/>
</dbReference>
<organism evidence="3 4">
    <name type="scientific">Eisenbergiella massiliensis</name>
    <dbReference type="NCBI Taxonomy" id="1720294"/>
    <lineage>
        <taxon>Bacteria</taxon>
        <taxon>Bacillati</taxon>
        <taxon>Bacillota</taxon>
        <taxon>Clostridia</taxon>
        <taxon>Lachnospirales</taxon>
        <taxon>Lachnospiraceae</taxon>
        <taxon>Eisenbergiella</taxon>
    </lineage>
</organism>
<feature type="transmembrane region" description="Helical" evidence="2">
    <location>
        <begin position="185"/>
        <end position="202"/>
    </location>
</feature>
<dbReference type="InterPro" id="IPR046062">
    <property type="entry name" value="DUF6020"/>
</dbReference>
<feature type="compositionally biased region" description="Basic residues" evidence="1">
    <location>
        <begin position="645"/>
        <end position="660"/>
    </location>
</feature>
<evidence type="ECO:0000313" key="4">
    <source>
        <dbReference type="Proteomes" id="UP000260812"/>
    </source>
</evidence>
<feature type="transmembrane region" description="Helical" evidence="2">
    <location>
        <begin position="251"/>
        <end position="274"/>
    </location>
</feature>
<evidence type="ECO:0000256" key="2">
    <source>
        <dbReference type="SAM" id="Phobius"/>
    </source>
</evidence>
<evidence type="ECO:0000256" key="1">
    <source>
        <dbReference type="SAM" id="MobiDB-lite"/>
    </source>
</evidence>
<feature type="transmembrane region" description="Helical" evidence="2">
    <location>
        <begin position="549"/>
        <end position="573"/>
    </location>
</feature>
<feature type="transmembrane region" description="Helical" evidence="2">
    <location>
        <begin position="286"/>
        <end position="305"/>
    </location>
</feature>
<name>A0A3E3HUY8_9FIRM</name>